<evidence type="ECO:0000256" key="5">
    <source>
        <dbReference type="PROSITE-ProRule" id="PRU00302"/>
    </source>
</evidence>
<dbReference type="SUPFAM" id="SSF57535">
    <property type="entry name" value="Complement control module/SCR domain"/>
    <property type="match status" value="4"/>
</dbReference>
<dbReference type="InterPro" id="IPR035976">
    <property type="entry name" value="Sushi/SCR/CCP_sf"/>
</dbReference>
<dbReference type="PANTHER" id="PTHR45785">
    <property type="entry name" value="COMPLEMENT FACTOR H-RELATED"/>
    <property type="match status" value="1"/>
</dbReference>
<organism evidence="7 8">
    <name type="scientific">Esox lucius</name>
    <name type="common">Northern pike</name>
    <dbReference type="NCBI Taxonomy" id="8010"/>
    <lineage>
        <taxon>Eukaryota</taxon>
        <taxon>Metazoa</taxon>
        <taxon>Chordata</taxon>
        <taxon>Craniata</taxon>
        <taxon>Vertebrata</taxon>
        <taxon>Euteleostomi</taxon>
        <taxon>Actinopterygii</taxon>
        <taxon>Neopterygii</taxon>
        <taxon>Teleostei</taxon>
        <taxon>Protacanthopterygii</taxon>
        <taxon>Esociformes</taxon>
        <taxon>Esocidae</taxon>
        <taxon>Esox</taxon>
    </lineage>
</organism>
<dbReference type="OMA" id="ECENANW"/>
<feature type="domain" description="Sushi" evidence="6">
    <location>
        <begin position="228"/>
        <end position="282"/>
    </location>
</feature>
<dbReference type="Gene3D" id="2.10.70.10">
    <property type="entry name" value="Complement Module, domain 1"/>
    <property type="match status" value="4"/>
</dbReference>
<evidence type="ECO:0000256" key="2">
    <source>
        <dbReference type="ARBA" id="ARBA00022659"/>
    </source>
</evidence>
<keyword evidence="4 5" id="KW-1015">Disulfide bond</keyword>
<dbReference type="GeneTree" id="ENSGT00940000154967"/>
<comment type="caution">
    <text evidence="5">Lacks conserved residue(s) required for the propagation of feature annotation.</text>
</comment>
<reference evidence="8" key="1">
    <citation type="journal article" date="2014" name="PLoS ONE">
        <title>The genome and linkage map of the northern pike (Esox lucius): conserved synteny revealed between the salmonid sister group and the Neoteleostei.</title>
        <authorList>
            <person name="Rondeau E.B."/>
            <person name="Minkley D.R."/>
            <person name="Leong J.S."/>
            <person name="Messmer A.M."/>
            <person name="Jantzen J.R."/>
            <person name="von Schalburg K.R."/>
            <person name="Lemon C."/>
            <person name="Bird N.H."/>
            <person name="Koop B.F."/>
        </authorList>
    </citation>
    <scope>NUCLEOTIDE SEQUENCE</scope>
</reference>
<dbReference type="InterPro" id="IPR000436">
    <property type="entry name" value="Sushi_SCR_CCP_dom"/>
</dbReference>
<name>A0A6Q2XBZ7_ESOLU</name>
<reference evidence="7" key="4">
    <citation type="submission" date="2025-09" db="UniProtKB">
        <authorList>
            <consortium name="Ensembl"/>
        </authorList>
    </citation>
    <scope>IDENTIFICATION</scope>
</reference>
<dbReference type="Proteomes" id="UP000265140">
    <property type="component" value="Chromosome 3"/>
</dbReference>
<dbReference type="Bgee" id="ENSELUG00000028870">
    <property type="expression patterns" value="Expressed in liver and 7 other cell types or tissues"/>
</dbReference>
<sequence length="347" mass="39472">IFYSIHSITINSIYPEKSYLRNSQGVTSCRKPKLDEGYFNSEENVYNEGTTLYYGCNKGRKPVAEGWWGITVCKNSQWTPEPQCIDESDCVAPDNPNAKVRKPSEEGWYKNGRSVNFECDEFYETKRTNAKCENGIWEDLPVCEKRKDLCGEPPQVKNAVITQEYRDTFLDSSSVQYKCQDSYNLNITDPTICISGIWSGIPKCNELSQNYVDVVLVILKSCICFSVDKCGEKPVVDNGDYISDDTRMALTYKCNLYYKLEGPEKVMCHSNGVWSETPVCKEPCTVSPTSFDLLDATTNQYVMDGGSSVFLCKQKGYYGTRYFSHFHCQNGKVTHKPCTRKYDVPNT</sequence>
<keyword evidence="3" id="KW-0732">Signal</keyword>
<dbReference type="Ensembl" id="ENSELUT00000070288.2">
    <property type="protein sequence ID" value="ENSELUP00000050998.2"/>
    <property type="gene ID" value="ENSELUG00000036728.1"/>
</dbReference>
<dbReference type="PANTHER" id="PTHR45785:SF2">
    <property type="entry name" value="COMPLEMENT FACTOR H-RELATED"/>
    <property type="match status" value="1"/>
</dbReference>
<feature type="domain" description="Sushi" evidence="6">
    <location>
        <begin position="88"/>
        <end position="145"/>
    </location>
</feature>
<evidence type="ECO:0000256" key="1">
    <source>
        <dbReference type="ARBA" id="ARBA00004328"/>
    </source>
</evidence>
<feature type="domain" description="Sushi" evidence="6">
    <location>
        <begin position="148"/>
        <end position="206"/>
    </location>
</feature>
<reference evidence="7" key="2">
    <citation type="submission" date="2020-02" db="EMBL/GenBank/DDBJ databases">
        <title>Esox lucius (northern pike) genome, fEsoLuc1, primary haplotype.</title>
        <authorList>
            <person name="Myers G."/>
            <person name="Karagic N."/>
            <person name="Meyer A."/>
            <person name="Pippel M."/>
            <person name="Reichard M."/>
            <person name="Winkler S."/>
            <person name="Tracey A."/>
            <person name="Sims Y."/>
            <person name="Howe K."/>
            <person name="Rhie A."/>
            <person name="Formenti G."/>
            <person name="Durbin R."/>
            <person name="Fedrigo O."/>
            <person name="Jarvis E.D."/>
        </authorList>
    </citation>
    <scope>NUCLEOTIDE SEQUENCE [LARGE SCALE GENOMIC DNA]</scope>
</reference>
<dbReference type="PROSITE" id="PS50923">
    <property type="entry name" value="SUSHI"/>
    <property type="match status" value="4"/>
</dbReference>
<dbReference type="CDD" id="cd00033">
    <property type="entry name" value="CCP"/>
    <property type="match status" value="2"/>
</dbReference>
<evidence type="ECO:0000256" key="4">
    <source>
        <dbReference type="ARBA" id="ARBA00023157"/>
    </source>
</evidence>
<dbReference type="AlphaFoldDB" id="A0A6Q2XBZ7"/>
<keyword evidence="8" id="KW-1185">Reference proteome</keyword>
<feature type="domain" description="Sushi" evidence="6">
    <location>
        <begin position="27"/>
        <end position="86"/>
    </location>
</feature>
<dbReference type="InterPro" id="IPR051503">
    <property type="entry name" value="ComplSys_Reg/VirEntry_Med"/>
</dbReference>
<evidence type="ECO:0000313" key="8">
    <source>
        <dbReference type="Proteomes" id="UP000265140"/>
    </source>
</evidence>
<dbReference type="Pfam" id="PF00084">
    <property type="entry name" value="Sushi"/>
    <property type="match status" value="3"/>
</dbReference>
<reference evidence="7" key="3">
    <citation type="submission" date="2025-08" db="UniProtKB">
        <authorList>
            <consortium name="Ensembl"/>
        </authorList>
    </citation>
    <scope>IDENTIFICATION</scope>
</reference>
<keyword evidence="2 5" id="KW-0768">Sushi</keyword>
<proteinExistence type="predicted"/>
<feature type="disulfide bond" evidence="5">
    <location>
        <begin position="150"/>
        <end position="193"/>
    </location>
</feature>
<evidence type="ECO:0000256" key="3">
    <source>
        <dbReference type="ARBA" id="ARBA00022729"/>
    </source>
</evidence>
<dbReference type="SMART" id="SM00032">
    <property type="entry name" value="CCP"/>
    <property type="match status" value="4"/>
</dbReference>
<evidence type="ECO:0000259" key="6">
    <source>
        <dbReference type="PROSITE" id="PS50923"/>
    </source>
</evidence>
<comment type="subcellular location">
    <subcellularLocation>
        <location evidence="1">Virion</location>
    </subcellularLocation>
</comment>
<protein>
    <recommendedName>
        <fullName evidence="6">Sushi domain-containing protein</fullName>
    </recommendedName>
</protein>
<evidence type="ECO:0000313" key="7">
    <source>
        <dbReference type="Ensembl" id="ENSELUP00000050998.2"/>
    </source>
</evidence>
<dbReference type="InParanoid" id="A0A6Q2XBZ7"/>
<accession>A0A6Q2XBZ7</accession>